<evidence type="ECO:0000256" key="4">
    <source>
        <dbReference type="ARBA" id="ARBA00023136"/>
    </source>
</evidence>
<feature type="transmembrane region" description="Helical" evidence="5">
    <location>
        <begin position="12"/>
        <end position="31"/>
    </location>
</feature>
<evidence type="ECO:0000256" key="1">
    <source>
        <dbReference type="ARBA" id="ARBA00004141"/>
    </source>
</evidence>
<comment type="subcellular location">
    <subcellularLocation>
        <location evidence="1">Membrane</location>
        <topology evidence="1">Multi-pass membrane protein</topology>
    </subcellularLocation>
</comment>
<reference evidence="6" key="1">
    <citation type="submission" date="2018-06" db="EMBL/GenBank/DDBJ databases">
        <authorList>
            <person name="Zhirakovskaya E."/>
        </authorList>
    </citation>
    <scope>NUCLEOTIDE SEQUENCE</scope>
</reference>
<dbReference type="AlphaFoldDB" id="A0A3B1BU60"/>
<keyword evidence="4 5" id="KW-0472">Membrane</keyword>
<organism evidence="6">
    <name type="scientific">hydrothermal vent metagenome</name>
    <dbReference type="NCBI Taxonomy" id="652676"/>
    <lineage>
        <taxon>unclassified sequences</taxon>
        <taxon>metagenomes</taxon>
        <taxon>ecological metagenomes</taxon>
    </lineage>
</organism>
<keyword evidence="2 5" id="KW-0812">Transmembrane</keyword>
<keyword evidence="3 5" id="KW-1133">Transmembrane helix</keyword>
<accession>A0A3B1BU60</accession>
<dbReference type="PANTHER" id="PTHR36460">
    <property type="entry name" value="UPF0132 DOMAIN PROTEIN (AFU_ORTHOLOGUE AFUA_3G10255)"/>
    <property type="match status" value="1"/>
</dbReference>
<gene>
    <name evidence="6" type="ORF">MNBD_ALPHA03-887</name>
</gene>
<evidence type="ECO:0000256" key="3">
    <source>
        <dbReference type="ARBA" id="ARBA00022989"/>
    </source>
</evidence>
<dbReference type="Pfam" id="PF09685">
    <property type="entry name" value="MamF_MmsF"/>
    <property type="match status" value="1"/>
</dbReference>
<dbReference type="EMBL" id="UOFW01000236">
    <property type="protein sequence ID" value="VAX08207.1"/>
    <property type="molecule type" value="Genomic_DNA"/>
</dbReference>
<dbReference type="InterPro" id="IPR019109">
    <property type="entry name" value="MamF_MmsF"/>
</dbReference>
<evidence type="ECO:0000313" key="6">
    <source>
        <dbReference type="EMBL" id="VAX08207.1"/>
    </source>
</evidence>
<name>A0A3B1BU60_9ZZZZ</name>
<dbReference type="PANTHER" id="PTHR36460:SF1">
    <property type="entry name" value="UPF0132 DOMAIN PROTEIN (AFU_ORTHOLOGUE AFUA_3G10255)"/>
    <property type="match status" value="1"/>
</dbReference>
<proteinExistence type="predicted"/>
<evidence type="ECO:0000256" key="5">
    <source>
        <dbReference type="SAM" id="Phobius"/>
    </source>
</evidence>
<evidence type="ECO:0000256" key="2">
    <source>
        <dbReference type="ARBA" id="ARBA00022692"/>
    </source>
</evidence>
<feature type="transmembrane region" description="Helical" evidence="5">
    <location>
        <begin position="64"/>
        <end position="85"/>
    </location>
</feature>
<dbReference type="GO" id="GO:0016020">
    <property type="term" value="C:membrane"/>
    <property type="evidence" value="ECO:0007669"/>
    <property type="project" value="UniProtKB-SubCell"/>
</dbReference>
<protein>
    <recommendedName>
        <fullName evidence="7">DUF4870 domain-containing protein</fullName>
    </recommendedName>
</protein>
<evidence type="ECO:0008006" key="7">
    <source>
        <dbReference type="Google" id="ProtNLM"/>
    </source>
</evidence>
<sequence length="111" mass="12292">MSKTSTGLDKNVASGLCYVFGWVTGLIFFLLEKEDQDVRFHAMQAIVVFGGISLLQIALSISLIGIPLMPIVMIIGFILWILLIIKGFQGEKYKLPYAGDLAEKWASQIKV</sequence>